<dbReference type="EMBL" id="BK015799">
    <property type="protein sequence ID" value="DAE25512.1"/>
    <property type="molecule type" value="Genomic_DNA"/>
</dbReference>
<reference evidence="1" key="1">
    <citation type="journal article" date="2021" name="Proc. Natl. Acad. Sci. U.S.A.">
        <title>A Catalog of Tens of Thousands of Viruses from Human Metagenomes Reveals Hidden Associations with Chronic Diseases.</title>
        <authorList>
            <person name="Tisza M.J."/>
            <person name="Buck C.B."/>
        </authorList>
    </citation>
    <scope>NUCLEOTIDE SEQUENCE</scope>
    <source>
        <strain evidence="1">CtQkk2</strain>
    </source>
</reference>
<name>A0A8S5R2D4_9VIRU</name>
<protein>
    <submittedName>
        <fullName evidence="1">Uncharacterized protein</fullName>
    </submittedName>
</protein>
<sequence>MTRSLFHDITQIVEQLRNVFKTLFLQKITLRKR</sequence>
<organism evidence="1">
    <name type="scientific">Microviridae sp. ctQkk2</name>
    <dbReference type="NCBI Taxonomy" id="2826734"/>
    <lineage>
        <taxon>Viruses</taxon>
        <taxon>Monodnaviria</taxon>
        <taxon>Sangervirae</taxon>
        <taxon>Phixviricota</taxon>
        <taxon>Malgrandaviricetes</taxon>
        <taxon>Petitvirales</taxon>
        <taxon>Microviridae</taxon>
    </lineage>
</organism>
<evidence type="ECO:0000313" key="1">
    <source>
        <dbReference type="EMBL" id="DAE25512.1"/>
    </source>
</evidence>
<proteinExistence type="predicted"/>
<accession>A0A8S5R2D4</accession>